<dbReference type="InterPro" id="IPR010982">
    <property type="entry name" value="Lambda_DNA-bd_dom_sf"/>
</dbReference>
<keyword evidence="3" id="KW-0804">Transcription</keyword>
<reference evidence="5" key="1">
    <citation type="journal article" date="2021" name="Proc. Natl. Acad. Sci. U.S.A.">
        <title>A Catalog of Tens of Thousands of Viruses from Human Metagenomes Reveals Hidden Associations with Chronic Diseases.</title>
        <authorList>
            <person name="Tisza M.J."/>
            <person name="Buck C.B."/>
        </authorList>
    </citation>
    <scope>NUCLEOTIDE SEQUENCE</scope>
    <source>
        <strain evidence="5">Ctiam3</strain>
    </source>
</reference>
<dbReference type="PROSITE" id="PS50943">
    <property type="entry name" value="HTH_CROC1"/>
    <property type="match status" value="2"/>
</dbReference>
<dbReference type="PANTHER" id="PTHR40661:SF1">
    <property type="entry name" value="HTH CRO_C1-TYPE DOMAIN-CONTAINING PROTEIN"/>
    <property type="match status" value="1"/>
</dbReference>
<dbReference type="CDD" id="cd00093">
    <property type="entry name" value="HTH_XRE"/>
    <property type="match status" value="2"/>
</dbReference>
<evidence type="ECO:0000256" key="1">
    <source>
        <dbReference type="ARBA" id="ARBA00023015"/>
    </source>
</evidence>
<dbReference type="GO" id="GO:0003677">
    <property type="term" value="F:DNA binding"/>
    <property type="evidence" value="ECO:0007669"/>
    <property type="project" value="UniProtKB-KW"/>
</dbReference>
<dbReference type="Pfam" id="PF01381">
    <property type="entry name" value="HTH_3"/>
    <property type="match status" value="2"/>
</dbReference>
<protein>
    <submittedName>
        <fullName evidence="5">Repressor protein CI</fullName>
    </submittedName>
</protein>
<dbReference type="Gene3D" id="1.10.260.40">
    <property type="entry name" value="lambda repressor-like DNA-binding domains"/>
    <property type="match status" value="2"/>
</dbReference>
<feature type="domain" description="HTH cro/C1-type" evidence="4">
    <location>
        <begin position="97"/>
        <end position="151"/>
    </location>
</feature>
<evidence type="ECO:0000256" key="2">
    <source>
        <dbReference type="ARBA" id="ARBA00023125"/>
    </source>
</evidence>
<organism evidence="5">
    <name type="scientific">Siphoviridae sp. ctiam3</name>
    <dbReference type="NCBI Taxonomy" id="2825624"/>
    <lineage>
        <taxon>Viruses</taxon>
        <taxon>Duplodnaviria</taxon>
        <taxon>Heunggongvirae</taxon>
        <taxon>Uroviricota</taxon>
        <taxon>Caudoviricetes</taxon>
    </lineage>
</organism>
<keyword evidence="1" id="KW-0805">Transcription regulation</keyword>
<evidence type="ECO:0000259" key="4">
    <source>
        <dbReference type="PROSITE" id="PS50943"/>
    </source>
</evidence>
<dbReference type="SUPFAM" id="SSF47413">
    <property type="entry name" value="lambda repressor-like DNA-binding domains"/>
    <property type="match status" value="2"/>
</dbReference>
<dbReference type="EMBL" id="BK015338">
    <property type="protein sequence ID" value="DAE01986.1"/>
    <property type="molecule type" value="Genomic_DNA"/>
</dbReference>
<name>A0A8S5P4N7_9CAUD</name>
<sequence length="203" mass="23177">MNTIYEKIKARRIELGLTQDELAKQMGYSSRSTINKIESGLVDITRNKIEKFATVLNVPPAYLLGWREDIYFADQLTALTGHSIQSNSIQDTFANRLKIAMQRKHLSQTDLSNLTGIGKSSLSTYLKGDYKPQQSKIDLLSSILGVTSAWLMGYDFPIDYNVNNATFIENLTLKQKEVLENIQDFNNEQLDKLLEYILFLKSR</sequence>
<accession>A0A8S5P4N7</accession>
<evidence type="ECO:0000313" key="5">
    <source>
        <dbReference type="EMBL" id="DAE01986.1"/>
    </source>
</evidence>
<proteinExistence type="predicted"/>
<dbReference type="PANTHER" id="PTHR40661">
    <property type="match status" value="1"/>
</dbReference>
<dbReference type="InterPro" id="IPR001387">
    <property type="entry name" value="Cro/C1-type_HTH"/>
</dbReference>
<feature type="domain" description="HTH cro/C1-type" evidence="4">
    <location>
        <begin position="8"/>
        <end position="63"/>
    </location>
</feature>
<evidence type="ECO:0000256" key="3">
    <source>
        <dbReference type="ARBA" id="ARBA00023163"/>
    </source>
</evidence>
<keyword evidence="2" id="KW-0238">DNA-binding</keyword>
<dbReference type="SMART" id="SM00530">
    <property type="entry name" value="HTH_XRE"/>
    <property type="match status" value="2"/>
</dbReference>